<evidence type="ECO:0000256" key="3">
    <source>
        <dbReference type="ARBA" id="ARBA00022991"/>
    </source>
</evidence>
<dbReference type="Pfam" id="PF13185">
    <property type="entry name" value="GAF_2"/>
    <property type="match status" value="1"/>
</dbReference>
<dbReference type="SUPFAM" id="SSF55781">
    <property type="entry name" value="GAF domain-like"/>
    <property type="match status" value="1"/>
</dbReference>
<dbReference type="SUPFAM" id="SSF55874">
    <property type="entry name" value="ATPase domain of HSP90 chaperone/DNA topoisomerase II/histidine kinase"/>
    <property type="match status" value="1"/>
</dbReference>
<comment type="caution">
    <text evidence="7">The sequence shown here is derived from an EMBL/GenBank/DDBJ whole genome shotgun (WGS) entry which is preliminary data.</text>
</comment>
<dbReference type="Pfam" id="PF13426">
    <property type="entry name" value="PAS_9"/>
    <property type="match status" value="1"/>
</dbReference>
<dbReference type="EMBL" id="JAMQOS010000002">
    <property type="protein sequence ID" value="MDS0281908.1"/>
    <property type="molecule type" value="Genomic_DNA"/>
</dbReference>
<dbReference type="PANTHER" id="PTHR47429:SF2">
    <property type="entry name" value="PROTEIN TWIN LOV 1"/>
    <property type="match status" value="1"/>
</dbReference>
<dbReference type="InterPro" id="IPR000014">
    <property type="entry name" value="PAS"/>
</dbReference>
<dbReference type="Gene3D" id="3.30.450.40">
    <property type="match status" value="1"/>
</dbReference>
<evidence type="ECO:0000259" key="4">
    <source>
        <dbReference type="PROSITE" id="PS50109"/>
    </source>
</evidence>
<dbReference type="PRINTS" id="PR00344">
    <property type="entry name" value="BCTRLSENSOR"/>
</dbReference>
<gene>
    <name evidence="7" type="ORF">NDI86_07210</name>
</gene>
<feature type="domain" description="Histidine kinase" evidence="4">
    <location>
        <begin position="432"/>
        <end position="629"/>
    </location>
</feature>
<dbReference type="CDD" id="cd00130">
    <property type="entry name" value="PAS"/>
    <property type="match status" value="2"/>
</dbReference>
<dbReference type="PROSITE" id="PS50109">
    <property type="entry name" value="HIS_KIN"/>
    <property type="match status" value="1"/>
</dbReference>
<protein>
    <submittedName>
        <fullName evidence="7">PAS domain S-box protein</fullName>
    </submittedName>
</protein>
<keyword evidence="8" id="KW-1185">Reference proteome</keyword>
<dbReference type="SMART" id="SM00065">
    <property type="entry name" value="GAF"/>
    <property type="match status" value="1"/>
</dbReference>
<dbReference type="InterPro" id="IPR035965">
    <property type="entry name" value="PAS-like_dom_sf"/>
</dbReference>
<name>A0ABU2FMB8_9EURY</name>
<dbReference type="InterPro" id="IPR003018">
    <property type="entry name" value="GAF"/>
</dbReference>
<dbReference type="InterPro" id="IPR000700">
    <property type="entry name" value="PAS-assoc_C"/>
</dbReference>
<dbReference type="PROSITE" id="PS50113">
    <property type="entry name" value="PAC"/>
    <property type="match status" value="2"/>
</dbReference>
<dbReference type="InterPro" id="IPR003594">
    <property type="entry name" value="HATPase_dom"/>
</dbReference>
<dbReference type="Gene3D" id="3.30.450.20">
    <property type="entry name" value="PAS domain"/>
    <property type="match status" value="2"/>
</dbReference>
<keyword evidence="2" id="KW-0288">FMN</keyword>
<evidence type="ECO:0000259" key="6">
    <source>
        <dbReference type="PROSITE" id="PS50113"/>
    </source>
</evidence>
<evidence type="ECO:0000256" key="2">
    <source>
        <dbReference type="ARBA" id="ARBA00022643"/>
    </source>
</evidence>
<dbReference type="SMART" id="SM00387">
    <property type="entry name" value="HATPase_c"/>
    <property type="match status" value="1"/>
</dbReference>
<keyword evidence="1" id="KW-0285">Flavoprotein</keyword>
<dbReference type="RefSeq" id="WP_310899744.1">
    <property type="nucleotide sequence ID" value="NZ_JAMQOS010000002.1"/>
</dbReference>
<dbReference type="Pfam" id="PF02518">
    <property type="entry name" value="HATPase_c"/>
    <property type="match status" value="1"/>
</dbReference>
<dbReference type="InterPro" id="IPR013656">
    <property type="entry name" value="PAS_4"/>
</dbReference>
<dbReference type="InterPro" id="IPR029016">
    <property type="entry name" value="GAF-like_dom_sf"/>
</dbReference>
<dbReference type="SMART" id="SM00091">
    <property type="entry name" value="PAS"/>
    <property type="match status" value="2"/>
</dbReference>
<feature type="domain" description="PAC" evidence="6">
    <location>
        <begin position="252"/>
        <end position="303"/>
    </location>
</feature>
<dbReference type="InterPro" id="IPR004358">
    <property type="entry name" value="Sig_transdc_His_kin-like_C"/>
</dbReference>
<dbReference type="InterPro" id="IPR036890">
    <property type="entry name" value="HATPase_C_sf"/>
</dbReference>
<evidence type="ECO:0000256" key="1">
    <source>
        <dbReference type="ARBA" id="ARBA00022630"/>
    </source>
</evidence>
<feature type="domain" description="PAC" evidence="6">
    <location>
        <begin position="374"/>
        <end position="428"/>
    </location>
</feature>
<evidence type="ECO:0000313" key="7">
    <source>
        <dbReference type="EMBL" id="MDS0281908.1"/>
    </source>
</evidence>
<dbReference type="Pfam" id="PF08448">
    <property type="entry name" value="PAS_4"/>
    <property type="match status" value="1"/>
</dbReference>
<evidence type="ECO:0000259" key="5">
    <source>
        <dbReference type="PROSITE" id="PS50112"/>
    </source>
</evidence>
<dbReference type="SUPFAM" id="SSF55785">
    <property type="entry name" value="PYP-like sensor domain (PAS domain)"/>
    <property type="match status" value="2"/>
</dbReference>
<dbReference type="PANTHER" id="PTHR47429">
    <property type="entry name" value="PROTEIN TWIN LOV 1"/>
    <property type="match status" value="1"/>
</dbReference>
<dbReference type="PROSITE" id="PS50112">
    <property type="entry name" value="PAS"/>
    <property type="match status" value="2"/>
</dbReference>
<proteinExistence type="predicted"/>
<feature type="domain" description="PAS" evidence="5">
    <location>
        <begin position="300"/>
        <end position="373"/>
    </location>
</feature>
<reference evidence="7 8" key="1">
    <citation type="submission" date="2022-06" db="EMBL/GenBank/DDBJ databases">
        <title>Halomicroarcula sp. a new haloarchaeum isolate from saline soil.</title>
        <authorList>
            <person name="Strakova D."/>
            <person name="Galisteo C."/>
            <person name="Sanchez-Porro C."/>
            <person name="Ventosa A."/>
        </authorList>
    </citation>
    <scope>NUCLEOTIDE SEQUENCE [LARGE SCALE GENOMIC DNA]</scope>
    <source>
        <strain evidence="7 8">S3CR25-11</strain>
    </source>
</reference>
<keyword evidence="3" id="KW-0157">Chromophore</keyword>
<dbReference type="NCBIfam" id="TIGR00229">
    <property type="entry name" value="sensory_box"/>
    <property type="match status" value="2"/>
</dbReference>
<feature type="domain" description="PAS" evidence="5">
    <location>
        <begin position="179"/>
        <end position="249"/>
    </location>
</feature>
<dbReference type="InterPro" id="IPR005467">
    <property type="entry name" value="His_kinase_dom"/>
</dbReference>
<dbReference type="Gene3D" id="3.30.565.10">
    <property type="entry name" value="Histidine kinase-like ATPase, C-terminal domain"/>
    <property type="match status" value="1"/>
</dbReference>
<dbReference type="SMART" id="SM00086">
    <property type="entry name" value="PAC"/>
    <property type="match status" value="2"/>
</dbReference>
<organism evidence="7 8">
    <name type="scientific">Haloarcula onubensis</name>
    <dbReference type="NCBI Taxonomy" id="2950539"/>
    <lineage>
        <taxon>Archaea</taxon>
        <taxon>Methanobacteriati</taxon>
        <taxon>Methanobacteriota</taxon>
        <taxon>Stenosarchaea group</taxon>
        <taxon>Halobacteria</taxon>
        <taxon>Halobacteriales</taxon>
        <taxon>Haloarculaceae</taxon>
        <taxon>Haloarcula</taxon>
    </lineage>
</organism>
<sequence>MSERASQPSARERVYEAFADRNQSVEAAVETALEAGVDRLGVSVGFLTRITDSTQHIEQAVGEHEAIRAGQHCRLAEAYCRRTIEQDGFLSVQDAAASSKVSEAAYETFGLGSYVGCRVVVDHESYGTVCFADGAARDTPFSEAEELFVELVARLVGRAIERRQYERRQTERTAQLAAEKRRFEGIAENSSDIIYRIDTRGELTYVSEAVERLLGYAPDELVGENFALLVTDAAAPAALDAFDRILDGEEVQGLELTFSHRDGRTLTMEINATPITADGTVTAIQGVARDITERKERESEIRLRTRAMEVAEVPITMADATDPNNPIIYANEAFEEVTGYSEAQILGNNCRMLQGPGTDPEAIETIRDGIEAERPMTVRVLNYRRDGTPFWNRVTVTPIADESGEVTHFLGFQQDVTEQQRITRLVELLNRVLRHNLRNELTVIEGYTDFVDDPPEGTDLQEQIRRPLRRLVSLSERARELESLAKKAHDPVRLDPDTVLSAVADRYRGRATVDINVDTDRGICAGTELETALDELVTNAITHDPADSTSVSLSAHDDGEWVVVTVADDGPGIPPMEVAVVEAGQETQLEHGKGLGLWLVNWVVTQYGGSFQLSADDGTVARLRLPAVGPDESVDDAARRPTALLR</sequence>
<evidence type="ECO:0000313" key="8">
    <source>
        <dbReference type="Proteomes" id="UP001268864"/>
    </source>
</evidence>
<dbReference type="CDD" id="cd00075">
    <property type="entry name" value="HATPase"/>
    <property type="match status" value="1"/>
</dbReference>
<dbReference type="Proteomes" id="UP001268864">
    <property type="component" value="Unassembled WGS sequence"/>
</dbReference>
<accession>A0ABU2FMB8</accession>
<dbReference type="InterPro" id="IPR001610">
    <property type="entry name" value="PAC"/>
</dbReference>